<sequence length="243" mass="26295">MSDTALTVLVPVDVSSEERPDPDLLDLLRPARIVLVGWYPVPDQVTPEQMRDEYESDAVERIEDVAADFPAETDVETLVVFTPDRSTTIDRVADDYHAAVVVVPRDVRPVERVLVPIRGDANIDRILAVVGTLLEESEATVTLFHAVPSGDEDVSVGRTLLDGAVDHLVDAGVAADRVDTAVVESESPADDIIDAAANHDVLVIGETEPSLIEHILGDVPTRVVQNVDRPVLVVRNTDSSDSE</sequence>
<name>A0A1H3DAT6_9EURY</name>
<dbReference type="OrthoDB" id="157328at2157"/>
<dbReference type="InterPro" id="IPR006016">
    <property type="entry name" value="UspA"/>
</dbReference>
<proteinExistence type="inferred from homology"/>
<feature type="domain" description="UspA" evidence="2">
    <location>
        <begin position="111"/>
        <end position="235"/>
    </location>
</feature>
<dbReference type="InterPro" id="IPR006015">
    <property type="entry name" value="Universal_stress_UspA"/>
</dbReference>
<reference evidence="4" key="1">
    <citation type="submission" date="2016-10" db="EMBL/GenBank/DDBJ databases">
        <authorList>
            <person name="Varghese N."/>
            <person name="Submissions S."/>
        </authorList>
    </citation>
    <scope>NUCLEOTIDE SEQUENCE [LARGE SCALE GENOMIC DNA]</scope>
    <source>
        <strain evidence="4">CGMCC 1.10118</strain>
    </source>
</reference>
<dbReference type="STRING" id="660517.SAMN04487946_101460"/>
<evidence type="ECO:0000259" key="2">
    <source>
        <dbReference type="Pfam" id="PF00582"/>
    </source>
</evidence>
<dbReference type="Gene3D" id="3.40.50.12370">
    <property type="match status" value="1"/>
</dbReference>
<evidence type="ECO:0000313" key="3">
    <source>
        <dbReference type="EMBL" id="SDX63515.1"/>
    </source>
</evidence>
<organism evidence="3 4">
    <name type="scientific">Halobellus clavatus</name>
    <dbReference type="NCBI Taxonomy" id="660517"/>
    <lineage>
        <taxon>Archaea</taxon>
        <taxon>Methanobacteriati</taxon>
        <taxon>Methanobacteriota</taxon>
        <taxon>Stenosarchaea group</taxon>
        <taxon>Halobacteria</taxon>
        <taxon>Halobacteriales</taxon>
        <taxon>Haloferacaceae</taxon>
        <taxon>Halobellus</taxon>
    </lineage>
</organism>
<keyword evidence="4" id="KW-1185">Reference proteome</keyword>
<dbReference type="PANTHER" id="PTHR46268">
    <property type="entry name" value="STRESS RESPONSE PROTEIN NHAX"/>
    <property type="match status" value="1"/>
</dbReference>
<dbReference type="EMBL" id="FNPB01000001">
    <property type="protein sequence ID" value="SDX63515.1"/>
    <property type="molecule type" value="Genomic_DNA"/>
</dbReference>
<dbReference type="PANTHER" id="PTHR46268:SF25">
    <property type="entry name" value="USPA DOMAIN PROTEIN"/>
    <property type="match status" value="1"/>
</dbReference>
<evidence type="ECO:0000313" key="4">
    <source>
        <dbReference type="Proteomes" id="UP000199170"/>
    </source>
</evidence>
<evidence type="ECO:0000256" key="1">
    <source>
        <dbReference type="ARBA" id="ARBA00008791"/>
    </source>
</evidence>
<dbReference type="CDD" id="cd00293">
    <property type="entry name" value="USP-like"/>
    <property type="match status" value="1"/>
</dbReference>
<accession>A0A1H3DAT6</accession>
<protein>
    <submittedName>
        <fullName evidence="3">Universal stress protein family protein</fullName>
    </submittedName>
</protein>
<dbReference type="Proteomes" id="UP000199170">
    <property type="component" value="Unassembled WGS sequence"/>
</dbReference>
<dbReference type="RefSeq" id="WP_089764682.1">
    <property type="nucleotide sequence ID" value="NZ_FNPB01000001.1"/>
</dbReference>
<dbReference type="PRINTS" id="PR01438">
    <property type="entry name" value="UNVRSLSTRESS"/>
</dbReference>
<dbReference type="SUPFAM" id="SSF52402">
    <property type="entry name" value="Adenine nucleotide alpha hydrolases-like"/>
    <property type="match status" value="2"/>
</dbReference>
<comment type="similarity">
    <text evidence="1">Belongs to the universal stress protein A family.</text>
</comment>
<dbReference type="AlphaFoldDB" id="A0A1H3DAT6"/>
<gene>
    <name evidence="3" type="ORF">SAMN04487946_101460</name>
</gene>
<dbReference type="Pfam" id="PF00582">
    <property type="entry name" value="Usp"/>
    <property type="match status" value="1"/>
</dbReference>